<reference evidence="14" key="1">
    <citation type="submission" date="2014-05" db="EMBL/GenBank/DDBJ databases">
        <authorList>
            <person name="Chronopoulou M."/>
        </authorList>
    </citation>
    <scope>NUCLEOTIDE SEQUENCE</scope>
    <source>
        <tissue evidence="14">Whole organism</tissue>
    </source>
</reference>
<feature type="domain" description="C2" evidence="12">
    <location>
        <begin position="198"/>
        <end position="330"/>
    </location>
</feature>
<feature type="domain" description="SMP-LTD" evidence="13">
    <location>
        <begin position="24"/>
        <end position="207"/>
    </location>
</feature>
<dbReference type="InterPro" id="IPR000008">
    <property type="entry name" value="C2_dom"/>
</dbReference>
<dbReference type="OrthoDB" id="1029639at2759"/>
<evidence type="ECO:0000256" key="9">
    <source>
        <dbReference type="ARBA" id="ARBA00023121"/>
    </source>
</evidence>
<dbReference type="GO" id="GO:0012505">
    <property type="term" value="C:endomembrane system"/>
    <property type="evidence" value="ECO:0007669"/>
    <property type="project" value="UniProtKB-ARBA"/>
</dbReference>
<keyword evidence="7" id="KW-1133">Transmembrane helix</keyword>
<keyword evidence="10" id="KW-0472">Membrane</keyword>
<evidence type="ECO:0000313" key="14">
    <source>
        <dbReference type="EMBL" id="CDW40643.1"/>
    </source>
</evidence>
<dbReference type="GO" id="GO:0016020">
    <property type="term" value="C:membrane"/>
    <property type="evidence" value="ECO:0007669"/>
    <property type="project" value="UniProtKB-SubCell"/>
</dbReference>
<evidence type="ECO:0000256" key="10">
    <source>
        <dbReference type="ARBA" id="ARBA00023136"/>
    </source>
</evidence>
<organism evidence="14">
    <name type="scientific">Lepeophtheirus salmonis</name>
    <name type="common">Salmon louse</name>
    <name type="synonym">Caligus salmonis</name>
    <dbReference type="NCBI Taxonomy" id="72036"/>
    <lineage>
        <taxon>Eukaryota</taxon>
        <taxon>Metazoa</taxon>
        <taxon>Ecdysozoa</taxon>
        <taxon>Arthropoda</taxon>
        <taxon>Crustacea</taxon>
        <taxon>Multicrustacea</taxon>
        <taxon>Hexanauplia</taxon>
        <taxon>Copepoda</taxon>
        <taxon>Siphonostomatoida</taxon>
        <taxon>Caligidae</taxon>
        <taxon>Lepeophtheirus</taxon>
    </lineage>
</organism>
<dbReference type="GO" id="GO:0006869">
    <property type="term" value="P:lipid transport"/>
    <property type="evidence" value="ECO:0007669"/>
    <property type="project" value="UniProtKB-KW"/>
</dbReference>
<dbReference type="EMBL" id="HACA01023282">
    <property type="protein sequence ID" value="CDW40643.1"/>
    <property type="molecule type" value="Transcribed_RNA"/>
</dbReference>
<evidence type="ECO:0000256" key="11">
    <source>
        <dbReference type="SAM" id="SignalP"/>
    </source>
</evidence>
<dbReference type="SMART" id="SM00239">
    <property type="entry name" value="C2"/>
    <property type="match status" value="2"/>
</dbReference>
<keyword evidence="4" id="KW-0479">Metal-binding</keyword>
<feature type="chain" id="PRO_5013456392" evidence="11">
    <location>
        <begin position="19"/>
        <end position="495"/>
    </location>
</feature>
<comment type="subcellular location">
    <subcellularLocation>
        <location evidence="1">Membrane</location>
    </subcellularLocation>
</comment>
<dbReference type="InterPro" id="IPR039010">
    <property type="entry name" value="Synaptotagmin_SMP"/>
</dbReference>
<keyword evidence="6" id="KW-0106">Calcium</keyword>
<feature type="signal peptide" evidence="11">
    <location>
        <begin position="1"/>
        <end position="18"/>
    </location>
</feature>
<evidence type="ECO:0000256" key="1">
    <source>
        <dbReference type="ARBA" id="ARBA00004370"/>
    </source>
</evidence>
<evidence type="ECO:0000256" key="6">
    <source>
        <dbReference type="ARBA" id="ARBA00022837"/>
    </source>
</evidence>
<dbReference type="PROSITE" id="PS50004">
    <property type="entry name" value="C2"/>
    <property type="match status" value="1"/>
</dbReference>
<dbReference type="InterPro" id="IPR035892">
    <property type="entry name" value="C2_domain_sf"/>
</dbReference>
<accession>A0A0K2UQW8</accession>
<evidence type="ECO:0000256" key="2">
    <source>
        <dbReference type="ARBA" id="ARBA00022448"/>
    </source>
</evidence>
<dbReference type="PANTHER" id="PTHR45761:SF1">
    <property type="entry name" value="EXTENDED SYNAPTOTAGMIN-LIKE PROTEIN 2, ISOFORM C"/>
    <property type="match status" value="1"/>
</dbReference>
<dbReference type="GO" id="GO:0046872">
    <property type="term" value="F:metal ion binding"/>
    <property type="evidence" value="ECO:0007669"/>
    <property type="project" value="UniProtKB-KW"/>
</dbReference>
<dbReference type="PANTHER" id="PTHR45761">
    <property type="entry name" value="EXTENDED SYNAPTOTAGMIN-LIKE PROTEIN 2, ISOFORM C"/>
    <property type="match status" value="1"/>
</dbReference>
<dbReference type="CDD" id="cd00030">
    <property type="entry name" value="C2"/>
    <property type="match status" value="1"/>
</dbReference>
<evidence type="ECO:0000256" key="3">
    <source>
        <dbReference type="ARBA" id="ARBA00022692"/>
    </source>
</evidence>
<keyword evidence="2" id="KW-0813">Transport</keyword>
<protein>
    <submittedName>
        <fullName evidence="14">Extended synaptotagminlike protein 2a [Tribolium castaneum]</fullName>
    </submittedName>
</protein>
<dbReference type="GO" id="GO:0005737">
    <property type="term" value="C:cytoplasm"/>
    <property type="evidence" value="ECO:0007669"/>
    <property type="project" value="UniProtKB-ARBA"/>
</dbReference>
<dbReference type="SUPFAM" id="SSF49562">
    <property type="entry name" value="C2 domain (Calcium/lipid-binding domain, CaLB)"/>
    <property type="match status" value="2"/>
</dbReference>
<gene>
    <name evidence="14" type="primary">Esyt2a</name>
</gene>
<sequence>MMICFLLIQMLFISKINSVQMMKAVGDEKWTQNVVEQLSPQAEEYASDVLHNDVEPIIQNVMSQNGLPGTFKFNNIDFGIIPPKLLNVKTHKKQEGNETTIIIDGELNYDGNCDLRVSLLGISSGVKDLRLFSRGRIVLKPTSKKALPFFVGGAQFYLLETPIISFDLDGIAAVCDWPLIREKVRKELYESINKKIVYPNRITIPLSNNVDPMKYRAFTPIGMVAVKLLSAHNLPKKGGIRSLVGQGSPDTYAEICLGAYKYKTDVKKNSQNPNWERDGYWHEFLLELFEGHRLNIRLFDEDTFSRDEFLGEVFIDLQNEFVSQGAENGQEIKLKKNLKFNENRRSQYVIQGTITVAMRWLPLGGSNVDYTGPTELILSLFVHSCTNLVVGGNYDTTVNSYLEIKESNGPYPYKSETKEDEQHPNFEYGKIFQFSRDWKKHYVDINVMDVSGFLFGGIRLTLKELASNPIKKRIKPLNMKNSAMTITLSAYVKTL</sequence>
<evidence type="ECO:0000256" key="8">
    <source>
        <dbReference type="ARBA" id="ARBA00023055"/>
    </source>
</evidence>
<dbReference type="CDD" id="cd21670">
    <property type="entry name" value="SMP_ESyt"/>
    <property type="match status" value="1"/>
</dbReference>
<proteinExistence type="predicted"/>
<evidence type="ECO:0000259" key="12">
    <source>
        <dbReference type="PROSITE" id="PS50004"/>
    </source>
</evidence>
<dbReference type="PROSITE" id="PS51847">
    <property type="entry name" value="SMP"/>
    <property type="match status" value="1"/>
</dbReference>
<evidence type="ECO:0000256" key="7">
    <source>
        <dbReference type="ARBA" id="ARBA00022989"/>
    </source>
</evidence>
<evidence type="ECO:0000256" key="5">
    <source>
        <dbReference type="ARBA" id="ARBA00022737"/>
    </source>
</evidence>
<dbReference type="AlphaFoldDB" id="A0A0K2UQW8"/>
<keyword evidence="5" id="KW-0677">Repeat</keyword>
<keyword evidence="11" id="KW-0732">Signal</keyword>
<dbReference type="GO" id="GO:0008289">
    <property type="term" value="F:lipid binding"/>
    <property type="evidence" value="ECO:0007669"/>
    <property type="project" value="UniProtKB-KW"/>
</dbReference>
<dbReference type="InterPro" id="IPR051634">
    <property type="entry name" value="Extended_Synaptotagmin"/>
</dbReference>
<name>A0A0K2UQW8_LEPSM</name>
<dbReference type="Pfam" id="PF17047">
    <property type="entry name" value="SMP_LBD"/>
    <property type="match status" value="1"/>
</dbReference>
<dbReference type="Gene3D" id="2.60.40.150">
    <property type="entry name" value="C2 domain"/>
    <property type="match status" value="1"/>
</dbReference>
<dbReference type="InterPro" id="IPR031468">
    <property type="entry name" value="SMP_LBD"/>
</dbReference>
<dbReference type="Pfam" id="PF00168">
    <property type="entry name" value="C2"/>
    <property type="match status" value="2"/>
</dbReference>
<evidence type="ECO:0000256" key="4">
    <source>
        <dbReference type="ARBA" id="ARBA00022723"/>
    </source>
</evidence>
<keyword evidence="8" id="KW-0445">Lipid transport</keyword>
<evidence type="ECO:0000259" key="13">
    <source>
        <dbReference type="PROSITE" id="PS51847"/>
    </source>
</evidence>
<dbReference type="EMBL" id="HACA01023281">
    <property type="protein sequence ID" value="CDW40642.1"/>
    <property type="molecule type" value="Transcribed_RNA"/>
</dbReference>
<keyword evidence="9" id="KW-0446">Lipid-binding</keyword>
<keyword evidence="3" id="KW-0812">Transmembrane</keyword>